<dbReference type="GO" id="GO:0010508">
    <property type="term" value="P:positive regulation of autophagy"/>
    <property type="evidence" value="ECO:0007669"/>
    <property type="project" value="TreeGrafter"/>
</dbReference>
<dbReference type="WBParaSite" id="nRc.2.0.1.t37196-RA">
    <property type="protein sequence ID" value="nRc.2.0.1.t37196-RA"/>
    <property type="gene ID" value="nRc.2.0.1.g37196"/>
</dbReference>
<comment type="function">
    <text evidence="1">As a component of the GATOR1 complex functions as an inhibitor of the amino acid-sensing branch of the TORC1 pathway.</text>
</comment>
<dbReference type="GO" id="GO:0038202">
    <property type="term" value="P:TORC1 signaling"/>
    <property type="evidence" value="ECO:0007669"/>
    <property type="project" value="TreeGrafter"/>
</dbReference>
<dbReference type="GO" id="GO:1990130">
    <property type="term" value="C:GATOR1 complex"/>
    <property type="evidence" value="ECO:0007669"/>
    <property type="project" value="UniProtKB-UniRule"/>
</dbReference>
<comment type="similarity">
    <text evidence="1">Belongs to the NPR3 family.</text>
</comment>
<comment type="subcellular location">
    <subcellularLocation>
        <location evidence="1">Lysosome</location>
    </subcellularLocation>
</comment>
<keyword evidence="1" id="KW-0458">Lysosome</keyword>
<dbReference type="InterPro" id="IPR005365">
    <property type="entry name" value="Npr3"/>
</dbReference>
<dbReference type="Pfam" id="PF03666">
    <property type="entry name" value="NPR3"/>
    <property type="match status" value="1"/>
</dbReference>
<reference evidence="3" key="1">
    <citation type="submission" date="2022-11" db="UniProtKB">
        <authorList>
            <consortium name="WormBaseParasite"/>
        </authorList>
    </citation>
    <scope>IDENTIFICATION</scope>
</reference>
<dbReference type="PANTHER" id="PTHR13153:SF5">
    <property type="entry name" value="GATOR COMPLEX PROTEIN NPRL3"/>
    <property type="match status" value="1"/>
</dbReference>
<name>A0A915KGT7_ROMCU</name>
<evidence type="ECO:0000313" key="3">
    <source>
        <dbReference type="WBParaSite" id="nRc.2.0.1.t37196-RA"/>
    </source>
</evidence>
<keyword evidence="2" id="KW-1185">Reference proteome</keyword>
<keyword evidence="1" id="KW-0732">Signal</keyword>
<dbReference type="Proteomes" id="UP000887565">
    <property type="component" value="Unplaced"/>
</dbReference>
<protein>
    <recommendedName>
        <fullName evidence="1">GATOR complex protein NPRL3</fullName>
    </recommendedName>
    <alternativeName>
        <fullName evidence="1">Nitrogen permease regulator 3-like protein</fullName>
    </alternativeName>
</protein>
<dbReference type="GO" id="GO:0034198">
    <property type="term" value="P:cellular response to amino acid starvation"/>
    <property type="evidence" value="ECO:0007669"/>
    <property type="project" value="UniProtKB-UniRule"/>
</dbReference>
<evidence type="ECO:0000313" key="2">
    <source>
        <dbReference type="Proteomes" id="UP000887565"/>
    </source>
</evidence>
<accession>A0A915KGT7</accession>
<dbReference type="GO" id="GO:1904262">
    <property type="term" value="P:negative regulation of TORC1 signaling"/>
    <property type="evidence" value="ECO:0007669"/>
    <property type="project" value="TreeGrafter"/>
</dbReference>
<proteinExistence type="inferred from homology"/>
<dbReference type="PANTHER" id="PTHR13153">
    <property type="entry name" value="CGTHBA PROTEIN -14 GENE PROTEIN"/>
    <property type="match status" value="1"/>
</dbReference>
<evidence type="ECO:0000256" key="1">
    <source>
        <dbReference type="RuleBase" id="RU368069"/>
    </source>
</evidence>
<dbReference type="AlphaFoldDB" id="A0A915KGT7"/>
<sequence length="178" mass="20153">MGFLFAVRQEVCSQPLEVKINDVRFVCYPMHLNNNISGVLSNTHNHGNIFSPTNDEDCKTTPKGMHRTSASLPQLILSSNNGHRDDNKCRCYAGNALPPTVKAESRRKKSKTMNEDKILLFNIVFGLYGNARRSVVQSYQDLSKRIAIALKHEENRCQYLTSESKTMMDCIEDMQSPP</sequence>
<dbReference type="GO" id="GO:0005764">
    <property type="term" value="C:lysosome"/>
    <property type="evidence" value="ECO:0007669"/>
    <property type="project" value="UniProtKB-SubCell"/>
</dbReference>
<organism evidence="2 3">
    <name type="scientific">Romanomermis culicivorax</name>
    <name type="common">Nematode worm</name>
    <dbReference type="NCBI Taxonomy" id="13658"/>
    <lineage>
        <taxon>Eukaryota</taxon>
        <taxon>Metazoa</taxon>
        <taxon>Ecdysozoa</taxon>
        <taxon>Nematoda</taxon>
        <taxon>Enoplea</taxon>
        <taxon>Dorylaimia</taxon>
        <taxon>Mermithida</taxon>
        <taxon>Mermithoidea</taxon>
        <taxon>Mermithidae</taxon>
        <taxon>Romanomermis</taxon>
    </lineage>
</organism>